<keyword evidence="3" id="KW-0804">Transcription</keyword>
<dbReference type="SMART" id="SM00895">
    <property type="entry name" value="FCD"/>
    <property type="match status" value="1"/>
</dbReference>
<dbReference type="InterPro" id="IPR011711">
    <property type="entry name" value="GntR_C"/>
</dbReference>
<dbReference type="InterPro" id="IPR036388">
    <property type="entry name" value="WH-like_DNA-bd_sf"/>
</dbReference>
<dbReference type="SUPFAM" id="SSF48008">
    <property type="entry name" value="GntR ligand-binding domain-like"/>
    <property type="match status" value="1"/>
</dbReference>
<feature type="domain" description="HTH gntR-type" evidence="4">
    <location>
        <begin position="15"/>
        <end position="82"/>
    </location>
</feature>
<dbReference type="Gene3D" id="1.10.10.10">
    <property type="entry name" value="Winged helix-like DNA-binding domain superfamily/Winged helix DNA-binding domain"/>
    <property type="match status" value="1"/>
</dbReference>
<dbReference type="GO" id="GO:0003677">
    <property type="term" value="F:DNA binding"/>
    <property type="evidence" value="ECO:0007669"/>
    <property type="project" value="UniProtKB-KW"/>
</dbReference>
<proteinExistence type="predicted"/>
<organism evidence="5 6">
    <name type="scientific">Mesorhizobium neociceri</name>
    <dbReference type="NCBI Taxonomy" id="1307853"/>
    <lineage>
        <taxon>Bacteria</taxon>
        <taxon>Pseudomonadati</taxon>
        <taxon>Pseudomonadota</taxon>
        <taxon>Alphaproteobacteria</taxon>
        <taxon>Hyphomicrobiales</taxon>
        <taxon>Phyllobacteriaceae</taxon>
        <taxon>Mesorhizobium</taxon>
    </lineage>
</organism>
<dbReference type="SUPFAM" id="SSF46785">
    <property type="entry name" value="Winged helix' DNA-binding domain"/>
    <property type="match status" value="1"/>
</dbReference>
<dbReference type="CDD" id="cd07377">
    <property type="entry name" value="WHTH_GntR"/>
    <property type="match status" value="1"/>
</dbReference>
<dbReference type="InterPro" id="IPR036390">
    <property type="entry name" value="WH_DNA-bd_sf"/>
</dbReference>
<accession>A0A838AY39</accession>
<keyword evidence="1" id="KW-0805">Transcription regulation</keyword>
<keyword evidence="2" id="KW-0238">DNA-binding</keyword>
<dbReference type="InterPro" id="IPR000524">
    <property type="entry name" value="Tscrpt_reg_HTH_GntR"/>
</dbReference>
<dbReference type="PROSITE" id="PS50949">
    <property type="entry name" value="HTH_GNTR"/>
    <property type="match status" value="1"/>
</dbReference>
<evidence type="ECO:0000256" key="2">
    <source>
        <dbReference type="ARBA" id="ARBA00023125"/>
    </source>
</evidence>
<keyword evidence="6" id="KW-1185">Reference proteome</keyword>
<evidence type="ECO:0000256" key="3">
    <source>
        <dbReference type="ARBA" id="ARBA00023163"/>
    </source>
</evidence>
<evidence type="ECO:0000313" key="5">
    <source>
        <dbReference type="EMBL" id="MBA1138763.1"/>
    </source>
</evidence>
<sequence>MPLNPAGLPSLGSAPTASDLIAKHIREAIITGEFDEGEPIRQDDVAKLFDVSKIPVREALKRLEAEGLVEFQRNRGAVVKSVSEPEIAQIFEVRAMLESNALKLSVPHMTAKTFRRAEQYCDAFARETNVARWAELNWQFHSCLYEDADRAFLMNLIRSVNDRIERYLRIQLTLSGGTGVDDREHREILAACREGNAGRAAQLLHDHITKACASLLANIRK</sequence>
<gene>
    <name evidence="5" type="ORF">H0241_00635</name>
</gene>
<dbReference type="PANTHER" id="PTHR43537">
    <property type="entry name" value="TRANSCRIPTIONAL REGULATOR, GNTR FAMILY"/>
    <property type="match status" value="1"/>
</dbReference>
<dbReference type="InterPro" id="IPR008920">
    <property type="entry name" value="TF_FadR/GntR_C"/>
</dbReference>
<dbReference type="EMBL" id="JACDTY010000001">
    <property type="protein sequence ID" value="MBA1138763.1"/>
    <property type="molecule type" value="Genomic_DNA"/>
</dbReference>
<dbReference type="AlphaFoldDB" id="A0A838AY39"/>
<reference evidence="5 6" key="1">
    <citation type="submission" date="2020-07" db="EMBL/GenBank/DDBJ databases">
        <title>Definition of the novel symbiovar canariense within Mesorhizobium novociceri, a new species of genus Mesorhizobium nodulating Cicer canariense in the Caldera de Taburiente National Park (La Palma, Canary Islands).</title>
        <authorList>
            <person name="Leon-Barrios M."/>
            <person name="Perez-Yepez J."/>
            <person name="Flores-Felix J.D."/>
            <person name="Ramirez-Baena M.H."/>
            <person name="Pulido-Suarez L."/>
            <person name="Igual J.M."/>
            <person name="Velazquez E."/>
            <person name="Peix A."/>
        </authorList>
    </citation>
    <scope>NUCLEOTIDE SEQUENCE [LARGE SCALE GENOMIC DNA]</scope>
    <source>
        <strain evidence="5 6">CCANP35</strain>
    </source>
</reference>
<dbReference type="Pfam" id="PF00392">
    <property type="entry name" value="GntR"/>
    <property type="match status" value="1"/>
</dbReference>
<name>A0A838AY39_9HYPH</name>
<comment type="caution">
    <text evidence="5">The sequence shown here is derived from an EMBL/GenBank/DDBJ whole genome shotgun (WGS) entry which is preliminary data.</text>
</comment>
<dbReference type="Pfam" id="PF07729">
    <property type="entry name" value="FCD"/>
    <property type="match status" value="1"/>
</dbReference>
<dbReference type="Proteomes" id="UP000558284">
    <property type="component" value="Unassembled WGS sequence"/>
</dbReference>
<dbReference type="SMART" id="SM00345">
    <property type="entry name" value="HTH_GNTR"/>
    <property type="match status" value="1"/>
</dbReference>
<evidence type="ECO:0000259" key="4">
    <source>
        <dbReference type="PROSITE" id="PS50949"/>
    </source>
</evidence>
<dbReference type="GO" id="GO:0003700">
    <property type="term" value="F:DNA-binding transcription factor activity"/>
    <property type="evidence" value="ECO:0007669"/>
    <property type="project" value="InterPro"/>
</dbReference>
<evidence type="ECO:0000256" key="1">
    <source>
        <dbReference type="ARBA" id="ARBA00023015"/>
    </source>
</evidence>
<protein>
    <submittedName>
        <fullName evidence="5">GntR family transcriptional regulator</fullName>
    </submittedName>
</protein>
<dbReference type="PANTHER" id="PTHR43537:SF41">
    <property type="entry name" value="TRANSCRIPTIONAL REGULATORY PROTEIN"/>
    <property type="match status" value="1"/>
</dbReference>
<dbReference type="Gene3D" id="1.20.120.530">
    <property type="entry name" value="GntR ligand-binding domain-like"/>
    <property type="match status" value="1"/>
</dbReference>
<dbReference type="RefSeq" id="WP_181056129.1">
    <property type="nucleotide sequence ID" value="NZ_JACDTY010000001.1"/>
</dbReference>
<evidence type="ECO:0000313" key="6">
    <source>
        <dbReference type="Proteomes" id="UP000558284"/>
    </source>
</evidence>